<evidence type="ECO:0000256" key="1">
    <source>
        <dbReference type="SAM" id="MobiDB-lite"/>
    </source>
</evidence>
<name>A0A4R0RJ43_9APHY</name>
<accession>A0A4R0RJ43</accession>
<gene>
    <name evidence="2" type="ORF">EIP91_000817</name>
</gene>
<reference evidence="2 3" key="1">
    <citation type="submission" date="2018-11" db="EMBL/GenBank/DDBJ databases">
        <title>Genome assembly of Steccherinum ochraceum LE-BIN_3174, the white-rot fungus of the Steccherinaceae family (The Residual Polyporoid clade, Polyporales, Basidiomycota).</title>
        <authorList>
            <person name="Fedorova T.V."/>
            <person name="Glazunova O.A."/>
            <person name="Landesman E.O."/>
            <person name="Moiseenko K.V."/>
            <person name="Psurtseva N.V."/>
            <person name="Savinova O.S."/>
            <person name="Shakhova N.V."/>
            <person name="Tyazhelova T.V."/>
            <person name="Vasina D.V."/>
        </authorList>
    </citation>
    <scope>NUCLEOTIDE SEQUENCE [LARGE SCALE GENOMIC DNA]</scope>
    <source>
        <strain evidence="2 3">LE-BIN_3174</strain>
    </source>
</reference>
<protein>
    <recommendedName>
        <fullName evidence="4">F-box domain-containing protein</fullName>
    </recommendedName>
</protein>
<comment type="caution">
    <text evidence="2">The sequence shown here is derived from an EMBL/GenBank/DDBJ whole genome shotgun (WGS) entry which is preliminary data.</text>
</comment>
<feature type="compositionally biased region" description="Acidic residues" evidence="1">
    <location>
        <begin position="533"/>
        <end position="557"/>
    </location>
</feature>
<keyword evidence="3" id="KW-1185">Reference proteome</keyword>
<proteinExistence type="predicted"/>
<dbReference type="OrthoDB" id="3038402at2759"/>
<dbReference type="Proteomes" id="UP000292702">
    <property type="component" value="Unassembled WGS sequence"/>
</dbReference>
<dbReference type="EMBL" id="RWJN01000119">
    <property type="protein sequence ID" value="TCD66863.1"/>
    <property type="molecule type" value="Genomic_DNA"/>
</dbReference>
<evidence type="ECO:0000313" key="2">
    <source>
        <dbReference type="EMBL" id="TCD66863.1"/>
    </source>
</evidence>
<evidence type="ECO:0000313" key="3">
    <source>
        <dbReference type="Proteomes" id="UP000292702"/>
    </source>
</evidence>
<sequence>MAERSQHPSILSLPIELFAAICRLVTEDNMAMSIFGKGWLDPKTIWVRTTTLCSVCRYFRDVVLNTPTFWRNVQFSEHASDTRTRKLLLKRSAQTPLRVVAIDAPGYGLCQSSAERIGQEILKELHRTEVLQCRFIGTAKCAVLNSSKDLILRELFVTGHTQVSEGARIPFVPCTSPLSRLERLECNFVHHSVVLGFMRPTLKSISLSSLNKPTPLNVFQLLDMLSGTPQLAKLRIDEMVGFMPPYDSKRTPVTLSHLHSLDWRSDFDSGSTFLDHIVVPPTLLLSSHFNVRGFPGKQSPHPQGGFSKIVTTVLSKFRGHGLTGSLPRIETFRIDKDIQLLTLTAADNAGSFTATARLAFARYYSADTVLNVLATLDFKNFAAGLDDIAVLFMQDERDEDETFPASFFATPSPTPNLHTLSLCGAKHIWDGFASCHAALDDGRAKELPLPQLYWLSLCHVRLRSSLEIDTSSDDKEKETLGALRDMLRIRKESGSPLYSLRLNNAYDFNDQAKSMLCPYVTKLDLKEDARLEDVDDGAEDSESTGESSGESDDDRND</sequence>
<evidence type="ECO:0008006" key="4">
    <source>
        <dbReference type="Google" id="ProtNLM"/>
    </source>
</evidence>
<feature type="region of interest" description="Disordered" evidence="1">
    <location>
        <begin position="531"/>
        <end position="557"/>
    </location>
</feature>
<organism evidence="2 3">
    <name type="scientific">Steccherinum ochraceum</name>
    <dbReference type="NCBI Taxonomy" id="92696"/>
    <lineage>
        <taxon>Eukaryota</taxon>
        <taxon>Fungi</taxon>
        <taxon>Dikarya</taxon>
        <taxon>Basidiomycota</taxon>
        <taxon>Agaricomycotina</taxon>
        <taxon>Agaricomycetes</taxon>
        <taxon>Polyporales</taxon>
        <taxon>Steccherinaceae</taxon>
        <taxon>Steccherinum</taxon>
    </lineage>
</organism>
<dbReference type="AlphaFoldDB" id="A0A4R0RJ43"/>